<protein>
    <submittedName>
        <fullName evidence="1">Uncharacterized protein</fullName>
    </submittedName>
</protein>
<dbReference type="EMBL" id="JADEXF010000075">
    <property type="protein sequence ID" value="MBE9104101.1"/>
    <property type="molecule type" value="Genomic_DNA"/>
</dbReference>
<keyword evidence="2" id="KW-1185">Reference proteome</keyword>
<name>A0ABR9TUM2_9NOSO</name>
<organism evidence="1 2">
    <name type="scientific">Nostoc cf. edaphicum LEGE 07299</name>
    <dbReference type="NCBI Taxonomy" id="2777974"/>
    <lineage>
        <taxon>Bacteria</taxon>
        <taxon>Bacillati</taxon>
        <taxon>Cyanobacteriota</taxon>
        <taxon>Cyanophyceae</taxon>
        <taxon>Nostocales</taxon>
        <taxon>Nostocaceae</taxon>
        <taxon>Nostoc</taxon>
    </lineage>
</organism>
<dbReference type="Proteomes" id="UP000647836">
    <property type="component" value="Unassembled WGS sequence"/>
</dbReference>
<evidence type="ECO:0000313" key="2">
    <source>
        <dbReference type="Proteomes" id="UP000647836"/>
    </source>
</evidence>
<proteinExistence type="predicted"/>
<sequence>MSIVDFLVSVNGVAQLWAADGQFLGVLSSNLYDQNSISNPHGIYGSSYSIYSIRNSYGLYGSQYGVYSPYNIYCLNPPIVLYQGQPVLIVTRNSHILSNNLPVVDPELLLSIYAQITNPIPAFNPHIGLNQTIFDMFK</sequence>
<accession>A0ABR9TUM2</accession>
<comment type="caution">
    <text evidence="1">The sequence shown here is derived from an EMBL/GenBank/DDBJ whole genome shotgun (WGS) entry which is preliminary data.</text>
</comment>
<dbReference type="RefSeq" id="WP_194041428.1">
    <property type="nucleotide sequence ID" value="NZ_JADEXF010000075.1"/>
</dbReference>
<gene>
    <name evidence="1" type="ORF">IQ229_03830</name>
</gene>
<reference evidence="1 2" key="1">
    <citation type="submission" date="2020-10" db="EMBL/GenBank/DDBJ databases">
        <authorList>
            <person name="Castelo-Branco R."/>
            <person name="Eusebio N."/>
            <person name="Adriana R."/>
            <person name="Vieira A."/>
            <person name="Brugerolle De Fraissinette N."/>
            <person name="Rezende De Castro R."/>
            <person name="Schneider M.P."/>
            <person name="Vasconcelos V."/>
            <person name="Leao P.N."/>
        </authorList>
    </citation>
    <scope>NUCLEOTIDE SEQUENCE [LARGE SCALE GENOMIC DNA]</scope>
    <source>
        <strain evidence="1 2">LEGE 07299</strain>
    </source>
</reference>
<evidence type="ECO:0000313" key="1">
    <source>
        <dbReference type="EMBL" id="MBE9104101.1"/>
    </source>
</evidence>